<evidence type="ECO:0000313" key="2">
    <source>
        <dbReference type="Proteomes" id="UP000267096"/>
    </source>
</evidence>
<dbReference type="EMBL" id="UYRR01031848">
    <property type="protein sequence ID" value="VDK52936.1"/>
    <property type="molecule type" value="Genomic_DNA"/>
</dbReference>
<gene>
    <name evidence="1" type="ORF">ASIM_LOCUS14627</name>
</gene>
<dbReference type="Proteomes" id="UP000267096">
    <property type="component" value="Unassembled WGS sequence"/>
</dbReference>
<dbReference type="AlphaFoldDB" id="A0A0M3K2Q5"/>
<evidence type="ECO:0000313" key="3">
    <source>
        <dbReference type="WBParaSite" id="ASIM_0001521701-mRNA-1"/>
    </source>
</evidence>
<keyword evidence="2" id="KW-1185">Reference proteome</keyword>
<name>A0A0M3K2Q5_ANISI</name>
<proteinExistence type="predicted"/>
<accession>A0A0M3K2Q5</accession>
<dbReference type="WBParaSite" id="ASIM_0001521701-mRNA-1">
    <property type="protein sequence ID" value="ASIM_0001521701-mRNA-1"/>
    <property type="gene ID" value="ASIM_0001521701"/>
</dbReference>
<reference evidence="1 2" key="2">
    <citation type="submission" date="2018-11" db="EMBL/GenBank/DDBJ databases">
        <authorList>
            <consortium name="Pathogen Informatics"/>
        </authorList>
    </citation>
    <scope>NUCLEOTIDE SEQUENCE [LARGE SCALE GENOMIC DNA]</scope>
</reference>
<reference evidence="3" key="1">
    <citation type="submission" date="2017-02" db="UniProtKB">
        <authorList>
            <consortium name="WormBaseParasite"/>
        </authorList>
    </citation>
    <scope>IDENTIFICATION</scope>
</reference>
<protein>
    <submittedName>
        <fullName evidence="3">Wsv293</fullName>
    </submittedName>
</protein>
<organism evidence="3">
    <name type="scientific">Anisakis simplex</name>
    <name type="common">Herring worm</name>
    <dbReference type="NCBI Taxonomy" id="6269"/>
    <lineage>
        <taxon>Eukaryota</taxon>
        <taxon>Metazoa</taxon>
        <taxon>Ecdysozoa</taxon>
        <taxon>Nematoda</taxon>
        <taxon>Chromadorea</taxon>
        <taxon>Rhabditida</taxon>
        <taxon>Spirurina</taxon>
        <taxon>Ascaridomorpha</taxon>
        <taxon>Ascaridoidea</taxon>
        <taxon>Anisakidae</taxon>
        <taxon>Anisakis</taxon>
        <taxon>Anisakis simplex complex</taxon>
    </lineage>
</organism>
<evidence type="ECO:0000313" key="1">
    <source>
        <dbReference type="EMBL" id="VDK52936.1"/>
    </source>
</evidence>
<sequence length="111" mass="12420">MNELLAIIIIVVVCCAMFIAWLASMATCPDRMVNLISGSKSSEYSSAYDSKELIVSNDRSQTDLLIEHKSSVCLQLNNSRRLYSSKKLSLVPEADEQVMHLNTFLLTSNNF</sequence>